<dbReference type="GO" id="GO:0000724">
    <property type="term" value="P:double-strand break repair via homologous recombination"/>
    <property type="evidence" value="ECO:0007669"/>
    <property type="project" value="TreeGrafter"/>
</dbReference>
<feature type="domain" description="Helicase C-terminal" evidence="16">
    <location>
        <begin position="1117"/>
        <end position="1269"/>
    </location>
</feature>
<evidence type="ECO:0000256" key="12">
    <source>
        <dbReference type="ARBA" id="ARBA00034808"/>
    </source>
</evidence>
<comment type="similarity">
    <text evidence="3">Belongs to the helicase family. RecQ subfamily.</text>
</comment>
<dbReference type="Gene3D" id="1.10.150.80">
    <property type="entry name" value="HRDC domain"/>
    <property type="match status" value="1"/>
</dbReference>
<reference evidence="17" key="1">
    <citation type="submission" date="2019-07" db="EMBL/GenBank/DDBJ databases">
        <title>Hyphodiscus hymeniophilus genome sequencing and assembly.</title>
        <authorList>
            <person name="Kramer G."/>
            <person name="Nodwell J."/>
        </authorList>
    </citation>
    <scope>NUCLEOTIDE SEQUENCE</scope>
    <source>
        <strain evidence="17">ATCC 34498</strain>
    </source>
</reference>
<feature type="region of interest" description="Disordered" evidence="13">
    <location>
        <begin position="333"/>
        <end position="410"/>
    </location>
</feature>
<evidence type="ECO:0000256" key="4">
    <source>
        <dbReference type="ARBA" id="ARBA00022741"/>
    </source>
</evidence>
<comment type="cofactor">
    <cofactor evidence="1">
        <name>Zn(2+)</name>
        <dbReference type="ChEBI" id="CHEBI:29105"/>
    </cofactor>
</comment>
<accession>A0A9P7AZG3</accession>
<gene>
    <name evidence="17" type="ORF">D0Z07_2621</name>
</gene>
<evidence type="ECO:0000256" key="10">
    <source>
        <dbReference type="ARBA" id="ARBA00023242"/>
    </source>
</evidence>
<feature type="region of interest" description="Disordered" evidence="13">
    <location>
        <begin position="1679"/>
        <end position="1796"/>
    </location>
</feature>
<proteinExistence type="inferred from homology"/>
<dbReference type="InterPro" id="IPR002464">
    <property type="entry name" value="DNA/RNA_helicase_DEAH_CS"/>
</dbReference>
<comment type="catalytic activity">
    <reaction evidence="11">
        <text>Couples ATP hydrolysis with the unwinding of duplex DNA by translocating in the 3'-5' direction.</text>
        <dbReference type="EC" id="5.6.2.4"/>
    </reaction>
</comment>
<keyword evidence="8" id="KW-0238">DNA-binding</keyword>
<sequence length="1796" mass="198329">MTRHNLAVHISWLLSSKVTPRLDIHAAPATSTKFSKAATETGYAEFEEAETVDSIPVPLPSPSPDRQVVRTVCVAAPDFQRPPPPSKITPTLPLQESQNRLAQESMGKLSSASKSARPGLVSQHQLATPASTTGSTSSLTQGYSAFLRAKNGTPSKPAVPRAQSHLQTLQTPRTPKRTPISASKLDLDTVQSIDLTGDDSGQDPSSRSSSTEVVYSEPQMLWREDYASRPEPLPRSSRKRKSNEISMGLSPRKDKNATAPLITERKDRADSEEFVDIDDMVAVRQPLSQSRANEFRTQSIRSTIETRDPGDNVQEKFSITETISRIETRVRKSVSRVSSGCDGSINTAGLTSPPPLTSPQVRSGSPSRSEPRSLVQVTASPIPKSPVKPPSAHQTPQKRHKLRERVIQDSDEEEDIVLEEMQTYFSPHQPIKGSPRVTDSTKSSRRKDVPVSESIGHKAKCDTDSKARVGSPLWPISQNVGAKQDSILSPFQQDSPTRPDHDKSVSQQVAQSSAPLVLSSDDKKIVMFFLNNPALIETYRLRVNNSIAQNGATIMEFMDEGEPAPPTLKEERKALLDMTKAYAALEKMPGIYQTALSVKKNLARNISEFWDNGTDASALEEQSADLTREIQNIEKEVGYLLRTSGAIGDGFGTGIDTSNTSATLVSSSKTKESLGSRPLGSSALGSAQIIFQTQFPSQPAAPSESRSQDLGTTQSSRVRRDLIPNSGDPGQGPLAYARLSPLKSMYEPPHLSSYPPASITQGMKQPDFYRDSPSIGHGFDGHGDLSDMIEDAEEIEEITRKNDFPFDNIEDEYGASDDDDDLLGIADEVEYRHSIGESTNALPRLPAAATRSNVPEPPKRSRIIADKNMYSHIDAKADLYKYAWSKDVRKALKDRFKLNGFRHHQLEAINATLAGKDAFVLMPTGGGKSLCYQLPAVVQSGKTKGVTVVISPLLSLMVDQVAHLRKNNIQAATLNSDTPAEERREIMSYLGESYPEQFIQLLYITPEMINKSQTILYALSGLHRKKRLARIVIDEAHCVSQWGHDFRPDYVALGEVRSRFPGVPVMALTATATGNVKVDVMHNLGMENVTPFSQSFNRPNLYYEVRAKKGKSKMKDFLEDVATLIKTTYRNQTGIIYTLSRKSCEQMAEMMSKQHNISAKYYHASMSAEEKKKVQLDWQQGRVKVVVATIAFGMGIDKPDVRFVIHHTIPKSLEGYYQETGRAGRDGKKSGCYLYYGFHDTAVLKDFIYKSEGSEDQKEKQRQMLASMVRYCENRADCRRAQVLAYFGETFSREECDDTCDNCRSGGSFEAVDFTTQAQAAMSIVKQVQSHHVTLIHCIDILRGAATIKKKKLGHENLREYGSAKDIPRGDVERVFYSLLMENALAEHNVINGAGFASQYLNLGPNCRDFMQGRRKLKLLVQVSASPAAAGPVKQSQKKPVKRSAKSAAAGVPSTALTSPLTEASSRRRRPMDRQNVPTVGDHGYVRDDFVDSDDEDDSYFEPVVDKRSRQATLQLGPPITVDERMARLPDHHRVCVEQFVEEANKEMERIRNLKSLKKPIFTEANLREMIINWTLTLQDMAEIPNINADSVKTWGKRFVPIIQKYWQNYGPTTDDDGRDMDRNHQNVINLCSEDEEEEDDEDDDNEEDDEDEYEMTSSVQEAILEAEQGSNSKYFQQPKSSFVKKASQSSRNFGSGPGGGVGSRPAPKKFTARGGKGFSHRSKGRRKTSGGRRSASSASGQSHAGVTKRKTAAAEKRQAASKAPSDLYSRFGHRGSGSGGSGSFGGGGGIRPMPT</sequence>
<dbReference type="GO" id="GO:0043138">
    <property type="term" value="F:3'-5' DNA helicase activity"/>
    <property type="evidence" value="ECO:0007669"/>
    <property type="project" value="UniProtKB-EC"/>
</dbReference>
<dbReference type="EMBL" id="VNKQ01000005">
    <property type="protein sequence ID" value="KAG0651162.1"/>
    <property type="molecule type" value="Genomic_DNA"/>
</dbReference>
<dbReference type="InterPro" id="IPR018982">
    <property type="entry name" value="RQC_domain"/>
</dbReference>
<dbReference type="EC" id="5.6.2.4" evidence="12"/>
<comment type="caution">
    <text evidence="17">The sequence shown here is derived from an EMBL/GenBank/DDBJ whole genome shotgun (WGS) entry which is preliminary data.</text>
</comment>
<dbReference type="InterPro" id="IPR027417">
    <property type="entry name" value="P-loop_NTPase"/>
</dbReference>
<evidence type="ECO:0000256" key="8">
    <source>
        <dbReference type="ARBA" id="ARBA00023125"/>
    </source>
</evidence>
<dbReference type="InterPro" id="IPR036390">
    <property type="entry name" value="WH_DNA-bd_sf"/>
</dbReference>
<dbReference type="PROSITE" id="PS51194">
    <property type="entry name" value="HELICASE_CTER"/>
    <property type="match status" value="1"/>
</dbReference>
<dbReference type="Pfam" id="PF16124">
    <property type="entry name" value="RecQ_Zn_bind"/>
    <property type="match status" value="1"/>
</dbReference>
<evidence type="ECO:0000256" key="11">
    <source>
        <dbReference type="ARBA" id="ARBA00034617"/>
    </source>
</evidence>
<dbReference type="PROSITE" id="PS51192">
    <property type="entry name" value="HELICASE_ATP_BIND_1"/>
    <property type="match status" value="1"/>
</dbReference>
<dbReference type="PROSITE" id="PS50967">
    <property type="entry name" value="HRDC"/>
    <property type="match status" value="1"/>
</dbReference>
<keyword evidence="9" id="KW-0413">Isomerase</keyword>
<dbReference type="Gene3D" id="1.10.10.10">
    <property type="entry name" value="Winged helix-like DNA-binding domain superfamily/Winged helix DNA-binding domain"/>
    <property type="match status" value="1"/>
</dbReference>
<keyword evidence="18" id="KW-1185">Reference proteome</keyword>
<dbReference type="Pfam" id="PF00271">
    <property type="entry name" value="Helicase_C"/>
    <property type="match status" value="1"/>
</dbReference>
<dbReference type="CDD" id="cd17920">
    <property type="entry name" value="DEXHc_RecQ"/>
    <property type="match status" value="1"/>
</dbReference>
<dbReference type="GO" id="GO:0005737">
    <property type="term" value="C:cytoplasm"/>
    <property type="evidence" value="ECO:0007669"/>
    <property type="project" value="TreeGrafter"/>
</dbReference>
<evidence type="ECO:0000256" key="1">
    <source>
        <dbReference type="ARBA" id="ARBA00001947"/>
    </source>
</evidence>
<feature type="compositionally biased region" description="Acidic residues" evidence="13">
    <location>
        <begin position="1633"/>
        <end position="1655"/>
    </location>
</feature>
<dbReference type="InterPro" id="IPR044876">
    <property type="entry name" value="HRDC_dom_sf"/>
</dbReference>
<dbReference type="GO" id="GO:0005634">
    <property type="term" value="C:nucleus"/>
    <property type="evidence" value="ECO:0007669"/>
    <property type="project" value="UniProtKB-SubCell"/>
</dbReference>
<feature type="domain" description="HRDC" evidence="14">
    <location>
        <begin position="1531"/>
        <end position="1613"/>
    </location>
</feature>
<feature type="compositionally biased region" description="Polar residues" evidence="13">
    <location>
        <begin position="95"/>
        <end position="114"/>
    </location>
</feature>
<feature type="compositionally biased region" description="Basic residues" evidence="13">
    <location>
        <begin position="1719"/>
        <end position="1731"/>
    </location>
</feature>
<feature type="region of interest" description="Disordered" evidence="13">
    <location>
        <begin position="1428"/>
        <end position="1498"/>
    </location>
</feature>
<evidence type="ECO:0000256" key="7">
    <source>
        <dbReference type="ARBA" id="ARBA00022840"/>
    </source>
</evidence>
<protein>
    <recommendedName>
        <fullName evidence="12">DNA 3'-5' helicase</fullName>
        <ecNumber evidence="12">5.6.2.4</ecNumber>
    </recommendedName>
</protein>
<feature type="region of interest" description="Disordered" evidence="13">
    <location>
        <begin position="1630"/>
        <end position="1658"/>
    </location>
</feature>
<keyword evidence="6 17" id="KW-0347">Helicase</keyword>
<dbReference type="InterPro" id="IPR011545">
    <property type="entry name" value="DEAD/DEAH_box_helicase_dom"/>
</dbReference>
<organism evidence="17 18">
    <name type="scientific">Hyphodiscus hymeniophilus</name>
    <dbReference type="NCBI Taxonomy" id="353542"/>
    <lineage>
        <taxon>Eukaryota</taxon>
        <taxon>Fungi</taxon>
        <taxon>Dikarya</taxon>
        <taxon>Ascomycota</taxon>
        <taxon>Pezizomycotina</taxon>
        <taxon>Leotiomycetes</taxon>
        <taxon>Helotiales</taxon>
        <taxon>Hyphodiscaceae</taxon>
        <taxon>Hyphodiscus</taxon>
    </lineage>
</organism>
<evidence type="ECO:0000259" key="14">
    <source>
        <dbReference type="PROSITE" id="PS50967"/>
    </source>
</evidence>
<dbReference type="Pfam" id="PF00270">
    <property type="entry name" value="DEAD"/>
    <property type="match status" value="1"/>
</dbReference>
<dbReference type="FunFam" id="3.40.50.300:FF:001975">
    <property type="entry name" value="ATP-dependent DNA helicase"/>
    <property type="match status" value="1"/>
</dbReference>
<evidence type="ECO:0000259" key="15">
    <source>
        <dbReference type="PROSITE" id="PS51192"/>
    </source>
</evidence>
<dbReference type="GO" id="GO:0005694">
    <property type="term" value="C:chromosome"/>
    <property type="evidence" value="ECO:0007669"/>
    <property type="project" value="TreeGrafter"/>
</dbReference>
<dbReference type="SMART" id="SM00956">
    <property type="entry name" value="RQC"/>
    <property type="match status" value="1"/>
</dbReference>
<dbReference type="InterPro" id="IPR001650">
    <property type="entry name" value="Helicase_C-like"/>
</dbReference>
<feature type="compositionally biased region" description="Basic residues" evidence="13">
    <location>
        <begin position="1436"/>
        <end position="1445"/>
    </location>
</feature>
<comment type="subcellular location">
    <subcellularLocation>
        <location evidence="2">Nucleus</location>
    </subcellularLocation>
</comment>
<keyword evidence="7" id="KW-0067">ATP-binding</keyword>
<dbReference type="GO" id="GO:0016787">
    <property type="term" value="F:hydrolase activity"/>
    <property type="evidence" value="ECO:0007669"/>
    <property type="project" value="UniProtKB-KW"/>
</dbReference>
<dbReference type="FunFam" id="3.40.50.300:FF:000537">
    <property type="entry name" value="Bloom syndrome RecQ-like helicase"/>
    <property type="match status" value="1"/>
</dbReference>
<feature type="compositionally biased region" description="Low complexity" evidence="13">
    <location>
        <begin position="126"/>
        <end position="144"/>
    </location>
</feature>
<dbReference type="OrthoDB" id="10261556at2759"/>
<dbReference type="PANTHER" id="PTHR13710">
    <property type="entry name" value="DNA HELICASE RECQ FAMILY MEMBER"/>
    <property type="match status" value="1"/>
</dbReference>
<evidence type="ECO:0000256" key="2">
    <source>
        <dbReference type="ARBA" id="ARBA00004123"/>
    </source>
</evidence>
<dbReference type="PROSITE" id="PS00690">
    <property type="entry name" value="DEAH_ATP_HELICASE"/>
    <property type="match status" value="1"/>
</dbReference>
<dbReference type="InterPro" id="IPR014001">
    <property type="entry name" value="Helicase_ATP-bd"/>
</dbReference>
<feature type="region of interest" description="Disordered" evidence="13">
    <location>
        <begin position="695"/>
        <end position="736"/>
    </location>
</feature>
<dbReference type="GO" id="GO:0006260">
    <property type="term" value="P:DNA replication"/>
    <property type="evidence" value="ECO:0007669"/>
    <property type="project" value="InterPro"/>
</dbReference>
<dbReference type="Gene3D" id="3.40.50.300">
    <property type="entry name" value="P-loop containing nucleotide triphosphate hydrolases"/>
    <property type="match status" value="2"/>
</dbReference>
<name>A0A9P7AZG3_9HELO</name>
<dbReference type="SUPFAM" id="SSF46785">
    <property type="entry name" value="Winged helix' DNA-binding domain"/>
    <property type="match status" value="1"/>
</dbReference>
<dbReference type="SMART" id="SM00490">
    <property type="entry name" value="HELICc"/>
    <property type="match status" value="1"/>
</dbReference>
<dbReference type="InterPro" id="IPR032284">
    <property type="entry name" value="RecQ_Zn-bd"/>
</dbReference>
<dbReference type="InterPro" id="IPR004589">
    <property type="entry name" value="DNA_helicase_ATP-dep_RecQ"/>
</dbReference>
<dbReference type="Proteomes" id="UP000785200">
    <property type="component" value="Unassembled WGS sequence"/>
</dbReference>
<evidence type="ECO:0000256" key="5">
    <source>
        <dbReference type="ARBA" id="ARBA00022801"/>
    </source>
</evidence>
<feature type="compositionally biased region" description="Polar residues" evidence="13">
    <location>
        <begin position="164"/>
        <end position="173"/>
    </location>
</feature>
<evidence type="ECO:0000313" key="18">
    <source>
        <dbReference type="Proteomes" id="UP000785200"/>
    </source>
</evidence>
<feature type="region of interest" description="Disordered" evidence="13">
    <location>
        <begin position="76"/>
        <end position="260"/>
    </location>
</feature>
<dbReference type="GO" id="GO:0003677">
    <property type="term" value="F:DNA binding"/>
    <property type="evidence" value="ECO:0007669"/>
    <property type="project" value="UniProtKB-KW"/>
</dbReference>
<feature type="region of interest" description="Disordered" evidence="13">
    <location>
        <begin position="489"/>
        <end position="510"/>
    </location>
</feature>
<feature type="compositionally biased region" description="Low complexity" evidence="13">
    <location>
        <begin position="1732"/>
        <end position="1746"/>
    </location>
</feature>
<feature type="region of interest" description="Disordered" evidence="13">
    <location>
        <begin position="423"/>
        <end position="473"/>
    </location>
</feature>
<evidence type="ECO:0000256" key="3">
    <source>
        <dbReference type="ARBA" id="ARBA00005446"/>
    </source>
</evidence>
<dbReference type="CDD" id="cd18794">
    <property type="entry name" value="SF2_C_RecQ"/>
    <property type="match status" value="1"/>
</dbReference>
<evidence type="ECO:0000259" key="16">
    <source>
        <dbReference type="PROSITE" id="PS51194"/>
    </source>
</evidence>
<feature type="compositionally biased region" description="Polar residues" evidence="13">
    <location>
        <begin position="704"/>
        <end position="716"/>
    </location>
</feature>
<evidence type="ECO:0000256" key="6">
    <source>
        <dbReference type="ARBA" id="ARBA00022806"/>
    </source>
</evidence>
<feature type="compositionally biased region" description="Polar residues" evidence="13">
    <location>
        <begin position="1455"/>
        <end position="1464"/>
    </location>
</feature>
<feature type="domain" description="Helicase ATP-binding" evidence="15">
    <location>
        <begin position="909"/>
        <end position="1090"/>
    </location>
</feature>
<keyword evidence="5" id="KW-0378">Hydrolase</keyword>
<dbReference type="GO" id="GO:0005524">
    <property type="term" value="F:ATP binding"/>
    <property type="evidence" value="ECO:0007669"/>
    <property type="project" value="UniProtKB-KW"/>
</dbReference>
<dbReference type="Pfam" id="PF09382">
    <property type="entry name" value="RQC"/>
    <property type="match status" value="1"/>
</dbReference>
<dbReference type="InterPro" id="IPR002121">
    <property type="entry name" value="HRDC_dom"/>
</dbReference>
<dbReference type="NCBIfam" id="TIGR00614">
    <property type="entry name" value="recQ_fam"/>
    <property type="match status" value="1"/>
</dbReference>
<dbReference type="PANTHER" id="PTHR13710:SF153">
    <property type="entry name" value="RECQ-LIKE DNA HELICASE BLM"/>
    <property type="match status" value="1"/>
</dbReference>
<evidence type="ECO:0000313" key="17">
    <source>
        <dbReference type="EMBL" id="KAG0651162.1"/>
    </source>
</evidence>
<feature type="compositionally biased region" description="Gly residues" evidence="13">
    <location>
        <begin position="1775"/>
        <end position="1796"/>
    </location>
</feature>
<dbReference type="SUPFAM" id="SSF52540">
    <property type="entry name" value="P-loop containing nucleoside triphosphate hydrolases"/>
    <property type="match status" value="2"/>
</dbReference>
<keyword evidence="10" id="KW-0539">Nucleus</keyword>
<dbReference type="SMART" id="SM00487">
    <property type="entry name" value="DEXDc"/>
    <property type="match status" value="1"/>
</dbReference>
<evidence type="ECO:0000256" key="13">
    <source>
        <dbReference type="SAM" id="MobiDB-lite"/>
    </source>
</evidence>
<dbReference type="InterPro" id="IPR036388">
    <property type="entry name" value="WH-like_DNA-bd_sf"/>
</dbReference>
<feature type="compositionally biased region" description="Basic and acidic residues" evidence="13">
    <location>
        <begin position="446"/>
        <end position="467"/>
    </location>
</feature>
<dbReference type="GO" id="GO:0009378">
    <property type="term" value="F:four-way junction helicase activity"/>
    <property type="evidence" value="ECO:0007669"/>
    <property type="project" value="TreeGrafter"/>
</dbReference>
<keyword evidence="4" id="KW-0547">Nucleotide-binding</keyword>
<evidence type="ECO:0000256" key="9">
    <source>
        <dbReference type="ARBA" id="ARBA00023235"/>
    </source>
</evidence>